<dbReference type="OrthoDB" id="2284034at2759"/>
<organism evidence="2 3">
    <name type="scientific">Mucor circinelloides f. circinelloides (strain 1006PhL)</name>
    <name type="common">Mucormycosis agent</name>
    <name type="synonym">Calyptromyces circinelloides</name>
    <dbReference type="NCBI Taxonomy" id="1220926"/>
    <lineage>
        <taxon>Eukaryota</taxon>
        <taxon>Fungi</taxon>
        <taxon>Fungi incertae sedis</taxon>
        <taxon>Mucoromycota</taxon>
        <taxon>Mucoromycotina</taxon>
        <taxon>Mucoromycetes</taxon>
        <taxon>Mucorales</taxon>
        <taxon>Mucorineae</taxon>
        <taxon>Mucoraceae</taxon>
        <taxon>Mucor</taxon>
    </lineage>
</organism>
<dbReference type="InParanoid" id="S2JLZ0"/>
<feature type="region of interest" description="Disordered" evidence="1">
    <location>
        <begin position="1"/>
        <end position="158"/>
    </location>
</feature>
<feature type="region of interest" description="Disordered" evidence="1">
    <location>
        <begin position="210"/>
        <end position="241"/>
    </location>
</feature>
<proteinExistence type="predicted"/>
<dbReference type="OMA" id="QEYEDIG"/>
<accession>S2JLZ0</accession>
<reference evidence="3" key="1">
    <citation type="submission" date="2013-05" db="EMBL/GenBank/DDBJ databases">
        <title>The Genome sequence of Mucor circinelloides f. circinelloides 1006PhL.</title>
        <authorList>
            <consortium name="The Broad Institute Genomics Platform"/>
            <person name="Cuomo C."/>
            <person name="Earl A."/>
            <person name="Findley K."/>
            <person name="Lee S.C."/>
            <person name="Walker B."/>
            <person name="Young S."/>
            <person name="Zeng Q."/>
            <person name="Gargeya S."/>
            <person name="Fitzgerald M."/>
            <person name="Haas B."/>
            <person name="Abouelleil A."/>
            <person name="Allen A.W."/>
            <person name="Alvarado L."/>
            <person name="Arachchi H.M."/>
            <person name="Berlin A.M."/>
            <person name="Chapman S.B."/>
            <person name="Gainer-Dewar J."/>
            <person name="Goldberg J."/>
            <person name="Griggs A."/>
            <person name="Gujja S."/>
            <person name="Hansen M."/>
            <person name="Howarth C."/>
            <person name="Imamovic A."/>
            <person name="Ireland A."/>
            <person name="Larimer J."/>
            <person name="McCowan C."/>
            <person name="Murphy C."/>
            <person name="Pearson M."/>
            <person name="Poon T.W."/>
            <person name="Priest M."/>
            <person name="Roberts A."/>
            <person name="Saif S."/>
            <person name="Shea T."/>
            <person name="Sisk P."/>
            <person name="Sykes S."/>
            <person name="Wortman J."/>
            <person name="Nusbaum C."/>
            <person name="Birren B."/>
        </authorList>
    </citation>
    <scope>NUCLEOTIDE SEQUENCE [LARGE SCALE GENOMIC DNA]</scope>
    <source>
        <strain evidence="3">1006PhL</strain>
    </source>
</reference>
<feature type="region of interest" description="Disordered" evidence="1">
    <location>
        <begin position="262"/>
        <end position="284"/>
    </location>
</feature>
<sequence>MSNTNNPTLRRKKRLLTSSTRSSKNEMNEIPQEKPQNTPVKRRKRKLNTPTTENPLLTERTSSTSPPPNNITPLATSTTASAASSQPATPPKRSLRAASQAIAKREKERQIQEANPPSPPPKSKEASPEKVPVAKKRRKLHTQKVLIPKTSSSQEYEDIGDDSYDKYLDTSSSAPIITAPTRLSTRNNSLPLKSIPSRVEPKPAIVIGVPTRKRKLGRTTSSIARKMENTDNATAEPEDEGISVKSSILDLSQHTIIPNQSYVAHLPQGSSSRRRRSTTIESASTVISSSIESVTSQNNADSATASPPNTMFTMDNYTTKSSPTIFYDAISDFEEMNIDDGSIVDEDAMMMSDIKEELSSQQSTGSFWGSILKPFI</sequence>
<evidence type="ECO:0000313" key="3">
    <source>
        <dbReference type="Proteomes" id="UP000014254"/>
    </source>
</evidence>
<dbReference type="VEuPathDB" id="FungiDB:HMPREF1544_03600"/>
<gene>
    <name evidence="2" type="ORF">HMPREF1544_03600</name>
</gene>
<protein>
    <submittedName>
        <fullName evidence="2">Uncharacterized protein</fullName>
    </submittedName>
</protein>
<feature type="compositionally biased region" description="Low complexity" evidence="1">
    <location>
        <begin position="48"/>
        <end position="64"/>
    </location>
</feature>
<evidence type="ECO:0000313" key="2">
    <source>
        <dbReference type="EMBL" id="EPB89517.1"/>
    </source>
</evidence>
<dbReference type="Proteomes" id="UP000014254">
    <property type="component" value="Unassembled WGS sequence"/>
</dbReference>
<evidence type="ECO:0000256" key="1">
    <source>
        <dbReference type="SAM" id="MobiDB-lite"/>
    </source>
</evidence>
<name>S2JLZ0_MUCC1</name>
<feature type="compositionally biased region" description="Basic residues" evidence="1">
    <location>
        <begin position="133"/>
        <end position="142"/>
    </location>
</feature>
<keyword evidence="3" id="KW-1185">Reference proteome</keyword>
<dbReference type="AlphaFoldDB" id="S2JLZ0"/>
<dbReference type="EMBL" id="KE123933">
    <property type="protein sequence ID" value="EPB89517.1"/>
    <property type="molecule type" value="Genomic_DNA"/>
</dbReference>
<feature type="compositionally biased region" description="Low complexity" evidence="1">
    <location>
        <begin position="71"/>
        <end position="87"/>
    </location>
</feature>